<feature type="domain" description="14-3-3" evidence="7">
    <location>
        <begin position="189"/>
        <end position="430"/>
    </location>
</feature>
<dbReference type="EMBL" id="CAUYUJ010018353">
    <property type="protein sequence ID" value="CAK0882922.1"/>
    <property type="molecule type" value="Genomic_DNA"/>
</dbReference>
<comment type="similarity">
    <text evidence="2">Belongs to the universal ribosomal protein uS15 family.</text>
</comment>
<dbReference type="InterPro" id="IPR023409">
    <property type="entry name" value="14-3-3_CS"/>
</dbReference>
<proteinExistence type="inferred from homology"/>
<dbReference type="SUPFAM" id="SSF48452">
    <property type="entry name" value="TPR-like"/>
    <property type="match status" value="1"/>
</dbReference>
<feature type="region of interest" description="Disordered" evidence="6">
    <location>
        <begin position="1042"/>
        <end position="1070"/>
    </location>
</feature>
<feature type="compositionally biased region" description="Low complexity" evidence="6">
    <location>
        <begin position="685"/>
        <end position="698"/>
    </location>
</feature>
<evidence type="ECO:0000259" key="7">
    <source>
        <dbReference type="SMART" id="SM00101"/>
    </source>
</evidence>
<evidence type="ECO:0000256" key="3">
    <source>
        <dbReference type="ARBA" id="ARBA00022980"/>
    </source>
</evidence>
<keyword evidence="9" id="KW-1185">Reference proteome</keyword>
<protein>
    <recommendedName>
        <fullName evidence="7">14-3-3 domain-containing protein</fullName>
    </recommendedName>
</protein>
<dbReference type="PROSITE" id="PS00797">
    <property type="entry name" value="1433_2"/>
    <property type="match status" value="1"/>
</dbReference>
<comment type="similarity">
    <text evidence="1 5">Belongs to the 14-3-3 family.</text>
</comment>
<feature type="non-terminal residue" evidence="8">
    <location>
        <position position="1193"/>
    </location>
</feature>
<feature type="region of interest" description="Disordered" evidence="6">
    <location>
        <begin position="1"/>
        <end position="22"/>
    </location>
</feature>
<feature type="compositionally biased region" description="Polar residues" evidence="6">
    <location>
        <begin position="714"/>
        <end position="725"/>
    </location>
</feature>
<dbReference type="InterPro" id="IPR009068">
    <property type="entry name" value="uS15_NS1_RNA-bd_sf"/>
</dbReference>
<feature type="compositionally biased region" description="Basic residues" evidence="6">
    <location>
        <begin position="781"/>
        <end position="799"/>
    </location>
</feature>
<dbReference type="InterPro" id="IPR000589">
    <property type="entry name" value="Ribosomal_uS15"/>
</dbReference>
<reference evidence="8" key="1">
    <citation type="submission" date="2023-10" db="EMBL/GenBank/DDBJ databases">
        <authorList>
            <person name="Chen Y."/>
            <person name="Shah S."/>
            <person name="Dougan E. K."/>
            <person name="Thang M."/>
            <person name="Chan C."/>
        </authorList>
    </citation>
    <scope>NUCLEOTIDE SEQUENCE [LARGE SCALE GENOMIC DNA]</scope>
</reference>
<feature type="region of interest" description="Disordered" evidence="6">
    <location>
        <begin position="1083"/>
        <end position="1154"/>
    </location>
</feature>
<gene>
    <name evidence="8" type="ORF">PCOR1329_LOCUS65287</name>
</gene>
<dbReference type="Pfam" id="PF12895">
    <property type="entry name" value="ANAPC3"/>
    <property type="match status" value="1"/>
</dbReference>
<dbReference type="InterPro" id="IPR023410">
    <property type="entry name" value="14-3-3_domain"/>
</dbReference>
<feature type="compositionally biased region" description="Basic residues" evidence="6">
    <location>
        <begin position="970"/>
        <end position="979"/>
    </location>
</feature>
<dbReference type="Pfam" id="PF00312">
    <property type="entry name" value="Ribosomal_S15"/>
    <property type="match status" value="1"/>
</dbReference>
<comment type="caution">
    <text evidence="8">The sequence shown here is derived from an EMBL/GenBank/DDBJ whole genome shotgun (WGS) entry which is preliminary data.</text>
</comment>
<keyword evidence="3" id="KW-0689">Ribosomal protein</keyword>
<dbReference type="Pfam" id="PF13181">
    <property type="entry name" value="TPR_8"/>
    <property type="match status" value="1"/>
</dbReference>
<dbReference type="Pfam" id="PF00244">
    <property type="entry name" value="14-3-3"/>
    <property type="match status" value="1"/>
</dbReference>
<dbReference type="InterPro" id="IPR019734">
    <property type="entry name" value="TPR_rpt"/>
</dbReference>
<feature type="compositionally biased region" description="Basic and acidic residues" evidence="6">
    <location>
        <begin position="1083"/>
        <end position="1095"/>
    </location>
</feature>
<dbReference type="Gene3D" id="1.20.190.20">
    <property type="entry name" value="14-3-3 domain"/>
    <property type="match status" value="1"/>
</dbReference>
<feature type="compositionally biased region" description="Basic residues" evidence="6">
    <location>
        <begin position="1130"/>
        <end position="1140"/>
    </location>
</feature>
<dbReference type="PANTHER" id="PTHR18860">
    <property type="entry name" value="14-3-3 PROTEIN"/>
    <property type="match status" value="1"/>
</dbReference>
<feature type="region of interest" description="Disordered" evidence="6">
    <location>
        <begin position="758"/>
        <end position="803"/>
    </location>
</feature>
<dbReference type="SMART" id="SM00101">
    <property type="entry name" value="14_3_3"/>
    <property type="match status" value="1"/>
</dbReference>
<sequence length="1193" mass="130857">MVEEFVDLGVTGDGLEDDDAGDETMTDAELARAGKTRVVYKGLVPSKAYCRMIAIENAKRTWQNDWKGPGCSIPVKIAKLTEVIRALTIHCRENYHDYLCRRRLIMRVADRRRLLDTLSWTNVEGYLKIREVQTTGKATARGLARWHAQPCASRQEPGAVPWRRCQWCQHTSQMYQQFCTNEMGMAVNRDKEVYFAKLAEQAERYDEMATHMEAVGKSGDELSVEERNLLSVAYKNAVGSRRAAWRIITSVEQKETSKGNEENAKFAKEYCKKVEGELDDICKKILAVLDNSLIGKATTGESQVFYQKMKADYYRYIAEYTTGADKEKASNDAKLAYEEAQAIATKDLAVTHPIRLGLALNFSVFQYEVLANPDEACKMARTAFEDAIAELDNVAEDSYKDSTLIMQLLRDNLTLWTSDQGGRAPQRGAERAMAVGAPAASPFGLATADFVEPCTRAVMFSLANFLYDQAVFFAERLVAHLPDSDEALRMLAAAHLHSGDAARVRVLLQGGAARTPQLRYLLALSCMQLGKPEEAEAALLGRTGGIIGWSDGVAGCGPGLYLLGQARERLGRPEDAAECYAKCLDVCPFMWCAYERLSWLGTGTASAAEGSSSTSWAAPASHGTYFQEDDLRQDPVLHPCPQVAGSPRGLGGGGLCSGAVASPPRKRRRSSGGCPLRASPGLGDRGTPPALPRTPRAARAPRPRSAQRRPMPGAQSSNAAPSRTSPARRRPPRRAPPRRWGRCCGPWGRCCARSAGLRGGRRCWRPSPRCRPRSAAPRWPRSWRRGAASRRGSTRRPRGSTRSACGRTMLHRSVGLDRYSTALWHLRSGAELGRLAQRSGLGQAAPAGLVRRRELLQPAGGARPGDPVFPAGHPGRPSLHVRLHAAGARVHGNGEVRQGRRAVRARSRGGPQALQCLVGPGERVPPPGGVRQGAVPLPEGRRHQRQQRRAADLPRHGVPLDSAATGARSRALRRGRGGPRRGGAGGLREGARPGRPGAPRGGPGGASPAYTASRRRSRRCTCSWARSTAGWVTPARRCCTSRRPWTSAAPGRSEKHAHRGQDGAVSRRRRSWSWSMLAQLPTREDDLRSDGDPAGRRPRSTPTLPRSVLFRGLPGLPGHPRGPERAPPVRWRRRLPRPARRLGGGGRLRVRPSWDRRQHPNPCLADQADAWACRDMYKSPPRRSTIQTIRWAA</sequence>
<keyword evidence="4" id="KW-0687">Ribonucleoprotein</keyword>
<feature type="compositionally biased region" description="Basic residues" evidence="6">
    <location>
        <begin position="726"/>
        <end position="738"/>
    </location>
</feature>
<evidence type="ECO:0000256" key="5">
    <source>
        <dbReference type="RuleBase" id="RU003466"/>
    </source>
</evidence>
<dbReference type="InterPro" id="IPR000308">
    <property type="entry name" value="14-3-3"/>
</dbReference>
<dbReference type="SMART" id="SM01387">
    <property type="entry name" value="Ribosomal_S15"/>
    <property type="match status" value="1"/>
</dbReference>
<evidence type="ECO:0000256" key="1">
    <source>
        <dbReference type="ARBA" id="ARBA00006141"/>
    </source>
</evidence>
<feature type="region of interest" description="Disordered" evidence="6">
    <location>
        <begin position="894"/>
        <end position="1019"/>
    </location>
</feature>
<dbReference type="SUPFAM" id="SSF48445">
    <property type="entry name" value="14-3-3 protein"/>
    <property type="match status" value="1"/>
</dbReference>
<feature type="compositionally biased region" description="Basic residues" evidence="6">
    <location>
        <begin position="759"/>
        <end position="772"/>
    </location>
</feature>
<dbReference type="Proteomes" id="UP001189429">
    <property type="component" value="Unassembled WGS sequence"/>
</dbReference>
<feature type="compositionally biased region" description="Low complexity" evidence="6">
    <location>
        <begin position="1100"/>
        <end position="1119"/>
    </location>
</feature>
<dbReference type="Gene3D" id="1.10.287.10">
    <property type="entry name" value="S15/NS1, RNA-binding"/>
    <property type="match status" value="1"/>
</dbReference>
<feature type="region of interest" description="Disordered" evidence="6">
    <location>
        <begin position="651"/>
        <end position="738"/>
    </location>
</feature>
<dbReference type="PRINTS" id="PR00305">
    <property type="entry name" value="1433ZETA"/>
</dbReference>
<organism evidence="8 9">
    <name type="scientific">Prorocentrum cordatum</name>
    <dbReference type="NCBI Taxonomy" id="2364126"/>
    <lineage>
        <taxon>Eukaryota</taxon>
        <taxon>Sar</taxon>
        <taxon>Alveolata</taxon>
        <taxon>Dinophyceae</taxon>
        <taxon>Prorocentrales</taxon>
        <taxon>Prorocentraceae</taxon>
        <taxon>Prorocentrum</taxon>
    </lineage>
</organism>
<dbReference type="CDD" id="cd08774">
    <property type="entry name" value="14-3-3"/>
    <property type="match status" value="1"/>
</dbReference>
<evidence type="ECO:0000256" key="4">
    <source>
        <dbReference type="ARBA" id="ARBA00023274"/>
    </source>
</evidence>
<name>A0ABN9WB24_9DINO</name>
<dbReference type="InterPro" id="IPR036815">
    <property type="entry name" value="14-3-3_dom_sf"/>
</dbReference>
<dbReference type="SUPFAM" id="SSF47060">
    <property type="entry name" value="S15/NS1 RNA-binding domain"/>
    <property type="match status" value="1"/>
</dbReference>
<dbReference type="PROSITE" id="PS00796">
    <property type="entry name" value="1433_1"/>
    <property type="match status" value="1"/>
</dbReference>
<evidence type="ECO:0000256" key="2">
    <source>
        <dbReference type="ARBA" id="ARBA00008434"/>
    </source>
</evidence>
<dbReference type="Gene3D" id="1.25.40.10">
    <property type="entry name" value="Tetratricopeptide repeat domain"/>
    <property type="match status" value="1"/>
</dbReference>
<evidence type="ECO:0000256" key="6">
    <source>
        <dbReference type="SAM" id="MobiDB-lite"/>
    </source>
</evidence>
<evidence type="ECO:0000313" key="8">
    <source>
        <dbReference type="EMBL" id="CAK0882922.1"/>
    </source>
</evidence>
<evidence type="ECO:0000313" key="9">
    <source>
        <dbReference type="Proteomes" id="UP001189429"/>
    </source>
</evidence>
<dbReference type="InterPro" id="IPR011990">
    <property type="entry name" value="TPR-like_helical_dom_sf"/>
</dbReference>
<accession>A0ABN9WB24</accession>